<name>A0ABX1FZA0_9MICC</name>
<dbReference type="Pfam" id="PF13302">
    <property type="entry name" value="Acetyltransf_3"/>
    <property type="match status" value="1"/>
</dbReference>
<dbReference type="InterPro" id="IPR016181">
    <property type="entry name" value="Acyl_CoA_acyltransferase"/>
</dbReference>
<dbReference type="RefSeq" id="WP_168150176.1">
    <property type="nucleotide sequence ID" value="NZ_JAAWVT010000001.1"/>
</dbReference>
<dbReference type="SUPFAM" id="SSF55729">
    <property type="entry name" value="Acyl-CoA N-acyltransferases (Nat)"/>
    <property type="match status" value="1"/>
</dbReference>
<keyword evidence="3" id="KW-1185">Reference proteome</keyword>
<proteinExistence type="predicted"/>
<accession>A0ABX1FZA0</accession>
<dbReference type="PROSITE" id="PS51186">
    <property type="entry name" value="GNAT"/>
    <property type="match status" value="1"/>
</dbReference>
<evidence type="ECO:0000313" key="3">
    <source>
        <dbReference type="Proteomes" id="UP000746595"/>
    </source>
</evidence>
<dbReference type="InterPro" id="IPR051908">
    <property type="entry name" value="Ribosomal_N-acetyltransferase"/>
</dbReference>
<dbReference type="PANTHER" id="PTHR43441">
    <property type="entry name" value="RIBOSOMAL-PROTEIN-SERINE ACETYLTRANSFERASE"/>
    <property type="match status" value="1"/>
</dbReference>
<dbReference type="EMBL" id="JAAWVT010000001">
    <property type="protein sequence ID" value="NKG19144.1"/>
    <property type="molecule type" value="Genomic_DNA"/>
</dbReference>
<dbReference type="PANTHER" id="PTHR43441:SF10">
    <property type="entry name" value="ACETYLTRANSFERASE"/>
    <property type="match status" value="1"/>
</dbReference>
<dbReference type="Proteomes" id="UP000746595">
    <property type="component" value="Unassembled WGS sequence"/>
</dbReference>
<organism evidence="2 3">
    <name type="scientific">Paeniglutamicibacter terrestris</name>
    <dbReference type="NCBI Taxonomy" id="2723403"/>
    <lineage>
        <taxon>Bacteria</taxon>
        <taxon>Bacillati</taxon>
        <taxon>Actinomycetota</taxon>
        <taxon>Actinomycetes</taxon>
        <taxon>Micrococcales</taxon>
        <taxon>Micrococcaceae</taxon>
        <taxon>Paeniglutamicibacter</taxon>
    </lineage>
</organism>
<evidence type="ECO:0000259" key="1">
    <source>
        <dbReference type="PROSITE" id="PS51186"/>
    </source>
</evidence>
<dbReference type="InterPro" id="IPR000182">
    <property type="entry name" value="GNAT_dom"/>
</dbReference>
<comment type="caution">
    <text evidence="2">The sequence shown here is derived from an EMBL/GenBank/DDBJ whole genome shotgun (WGS) entry which is preliminary data.</text>
</comment>
<feature type="domain" description="N-acetyltransferase" evidence="1">
    <location>
        <begin position="27"/>
        <end position="168"/>
    </location>
</feature>
<evidence type="ECO:0000313" key="2">
    <source>
        <dbReference type="EMBL" id="NKG19144.1"/>
    </source>
</evidence>
<dbReference type="Gene3D" id="3.40.630.30">
    <property type="match status" value="1"/>
</dbReference>
<reference evidence="2 3" key="1">
    <citation type="submission" date="2020-04" db="EMBL/GenBank/DDBJ databases">
        <title>Paeniglutamicibacter sp. ANT13_2, a novel actinomycete isolated from sediment in Antarctica.</title>
        <authorList>
            <person name="Sakdapetsiri C."/>
            <person name="Pinyakong O."/>
        </authorList>
    </citation>
    <scope>NUCLEOTIDE SEQUENCE [LARGE SCALE GENOMIC DNA]</scope>
    <source>
        <strain evidence="2 3">ANT13_2</strain>
    </source>
</reference>
<gene>
    <name evidence="2" type="ORF">HED64_00300</name>
</gene>
<sequence length="195" mass="21139">MSKEEKPATGARLRPWTDSDADIDAVITAFEADDMAAQAAEPINGENAARRWLAPWLEPDSSHVVAFAIDCGGTAFGHVMAGAIDRRHQTAWISYWVSPRGRGKGLASAALATLAEHCFGTLGLHRLELAHRTNNPASGRVALTAGFLVEGLEREKLMYLNEMGEPVRFDVQTLARLRTDPAPKITALEIVNVPV</sequence>
<protein>
    <submittedName>
        <fullName evidence="2">GNAT family N-acetyltransferase</fullName>
    </submittedName>
</protein>